<keyword evidence="1" id="KW-0472">Membrane</keyword>
<dbReference type="AlphaFoldDB" id="A0A0K2SZS6"/>
<proteinExistence type="predicted"/>
<evidence type="ECO:0000313" key="2">
    <source>
        <dbReference type="EMBL" id="CDW18852.1"/>
    </source>
</evidence>
<feature type="transmembrane region" description="Helical" evidence="1">
    <location>
        <begin position="45"/>
        <end position="63"/>
    </location>
</feature>
<keyword evidence="1" id="KW-1133">Transmembrane helix</keyword>
<keyword evidence="1" id="KW-0812">Transmembrane</keyword>
<feature type="transmembrane region" description="Helical" evidence="1">
    <location>
        <begin position="12"/>
        <end position="33"/>
    </location>
</feature>
<sequence>MCPFFKYLTEKFITWPCSFFIHMFAKSYIFLIIHKHFNFSCIRCYIYLIMINDFMIKEYFILFKKNVKCNNVKC</sequence>
<organism evidence="2">
    <name type="scientific">Lepeophtheirus salmonis</name>
    <name type="common">Salmon louse</name>
    <name type="synonym">Caligus salmonis</name>
    <dbReference type="NCBI Taxonomy" id="72036"/>
    <lineage>
        <taxon>Eukaryota</taxon>
        <taxon>Metazoa</taxon>
        <taxon>Ecdysozoa</taxon>
        <taxon>Arthropoda</taxon>
        <taxon>Crustacea</taxon>
        <taxon>Multicrustacea</taxon>
        <taxon>Hexanauplia</taxon>
        <taxon>Copepoda</taxon>
        <taxon>Siphonostomatoida</taxon>
        <taxon>Caligidae</taxon>
        <taxon>Lepeophtheirus</taxon>
    </lineage>
</organism>
<accession>A0A0K2SZS6</accession>
<name>A0A0K2SZS6_LEPSM</name>
<dbReference type="EMBL" id="HACA01001491">
    <property type="protein sequence ID" value="CDW18852.1"/>
    <property type="molecule type" value="Transcribed_RNA"/>
</dbReference>
<evidence type="ECO:0000256" key="1">
    <source>
        <dbReference type="SAM" id="Phobius"/>
    </source>
</evidence>
<reference evidence="2" key="1">
    <citation type="submission" date="2014-05" db="EMBL/GenBank/DDBJ databases">
        <authorList>
            <person name="Chronopoulou M."/>
        </authorList>
    </citation>
    <scope>NUCLEOTIDE SEQUENCE</scope>
    <source>
        <tissue evidence="2">Whole organism</tissue>
    </source>
</reference>
<protein>
    <submittedName>
        <fullName evidence="2">Uncharacterized protein</fullName>
    </submittedName>
</protein>